<dbReference type="AlphaFoldDB" id="A0A4V5UVD2"/>
<evidence type="ECO:0000256" key="6">
    <source>
        <dbReference type="ARBA" id="ARBA00023237"/>
    </source>
</evidence>
<evidence type="ECO:0000256" key="2">
    <source>
        <dbReference type="ARBA" id="ARBA00022448"/>
    </source>
</evidence>
<keyword evidence="8" id="KW-0732">Signal</keyword>
<name>A0A4V5UVD2_9BACT</name>
<dbReference type="Gene3D" id="2.40.170.20">
    <property type="entry name" value="TonB-dependent receptor, beta-barrel domain"/>
    <property type="match status" value="1"/>
</dbReference>
<reference evidence="10 11" key="1">
    <citation type="submission" date="2019-05" db="EMBL/GenBank/DDBJ databases">
        <title>Panacibacter sp. strain 17mud1-8 Genome sequencing and assembly.</title>
        <authorList>
            <person name="Chhetri G."/>
        </authorList>
    </citation>
    <scope>NUCLEOTIDE SEQUENCE [LARGE SCALE GENOMIC DNA]</scope>
    <source>
        <strain evidence="10 11">17mud1-8</strain>
    </source>
</reference>
<dbReference type="SUPFAM" id="SSF56935">
    <property type="entry name" value="Porins"/>
    <property type="match status" value="1"/>
</dbReference>
<feature type="signal peptide" evidence="8">
    <location>
        <begin position="1"/>
        <end position="32"/>
    </location>
</feature>
<dbReference type="Gene3D" id="2.60.40.1120">
    <property type="entry name" value="Carboxypeptidase-like, regulatory domain"/>
    <property type="match status" value="1"/>
</dbReference>
<accession>A0A4V5UVD2</accession>
<protein>
    <submittedName>
        <fullName evidence="10">TonB-dependent receptor</fullName>
    </submittedName>
</protein>
<evidence type="ECO:0000256" key="8">
    <source>
        <dbReference type="SAM" id="SignalP"/>
    </source>
</evidence>
<evidence type="ECO:0000256" key="4">
    <source>
        <dbReference type="ARBA" id="ARBA00022692"/>
    </source>
</evidence>
<proteinExistence type="inferred from homology"/>
<keyword evidence="6 7" id="KW-0998">Cell outer membrane</keyword>
<dbReference type="InterPro" id="IPR039426">
    <property type="entry name" value="TonB-dep_rcpt-like"/>
</dbReference>
<dbReference type="OrthoDB" id="9768177at2"/>
<organism evidence="10 11">
    <name type="scientific">Ilyomonas limi</name>
    <dbReference type="NCBI Taxonomy" id="2575867"/>
    <lineage>
        <taxon>Bacteria</taxon>
        <taxon>Pseudomonadati</taxon>
        <taxon>Bacteroidota</taxon>
        <taxon>Chitinophagia</taxon>
        <taxon>Chitinophagales</taxon>
        <taxon>Chitinophagaceae</taxon>
        <taxon>Ilyomonas</taxon>
    </lineage>
</organism>
<gene>
    <name evidence="10" type="ORF">FC093_22620</name>
</gene>
<dbReference type="Pfam" id="PF13715">
    <property type="entry name" value="CarbopepD_reg_2"/>
    <property type="match status" value="1"/>
</dbReference>
<dbReference type="NCBIfam" id="TIGR04057">
    <property type="entry name" value="SusC_RagA_signa"/>
    <property type="match status" value="1"/>
</dbReference>
<evidence type="ECO:0000256" key="3">
    <source>
        <dbReference type="ARBA" id="ARBA00022452"/>
    </source>
</evidence>
<dbReference type="NCBIfam" id="TIGR04056">
    <property type="entry name" value="OMP_RagA_SusC"/>
    <property type="match status" value="1"/>
</dbReference>
<dbReference type="Gene3D" id="2.170.130.10">
    <property type="entry name" value="TonB-dependent receptor, plug domain"/>
    <property type="match status" value="1"/>
</dbReference>
<feature type="domain" description="TonB-dependent receptor plug" evidence="9">
    <location>
        <begin position="126"/>
        <end position="230"/>
    </location>
</feature>
<keyword evidence="3 7" id="KW-1134">Transmembrane beta strand</keyword>
<keyword evidence="11" id="KW-1185">Reference proteome</keyword>
<comment type="similarity">
    <text evidence="7">Belongs to the TonB-dependent receptor family.</text>
</comment>
<sequence>MNKHVRKGMWFIRVFTLVLLAVLLSVRSEAQAQSPILITGRVTGENNQPLAGVSVQVENSNVGTATNTTGNFSINAPGNATLLFSYIGYNDTTVAVNGRTSLDVQLSLGVSQLNQVVVIGYGTANKRDLTGSISRVAGKDIADKPNVNPVASLQGRVAGLSIVNSGTPGAQPDVRIRGTISIGSVHPVYVVDGILNDNIDFVNPNDIESIEVLKDPSSLAIFGVRGAAGAIVITTKRAKAGQTLINFNSNTGFKKLVDKIKLTNAEQFKTLYSEQLQNEGSPAFDFSNWTGNTDWIDVLSQTGIFSSNNIGITASSEKNRFYMNVGYLHDEGIVKHEQLDKITLTISDEYKVSKALRVGFNINAMRQDLPYLGNMGYTDVLTNARRLAPVASAGTINGVYSSLPGFQNAQIQNPILELENKYNTNSQIEYRTVGNIFAEISFLKNFTFRATGYGDITNGNTTSYSPIINYYLPDQNDSVIVDPSYQYTSLSIGNYRVYKWQQDNILTFKKDFGAHALTATVGSTIYYEGQFNNTSTGKQSTTGDPIPNDKRMWYINNALVDQGSVRATSSQFERTTASFLARVLYNYKSKYLLNASFRTDGTSGFANHPTQNFWAVGAAWELSREDFMANQQIFDLLKIKGSYGVLGNQSTTYNNGTTNPYPSYAPLTAGSAVFGNTLYPAYSATYVPDPNLRWETVNAGEGGIELSAFNRRLHFEGVYYEKVTHDLLAIQPAIGTFPARLSNIGSISNKGFEFSAGWTQEFSKDFSITINGNLTTLKNKVLTLYTNDPEGITGASEEYPNRTAVGRPIGFFYGYVVEGVYQDSAEIAKSPVVTGYGDYGPGDLKFKDLDGNDTINTRDRTMIGNPTPKFTYGLSIGVNFKGFDLGIDLQGVSGNQIYRYWGTSELTFAPFNYPAWKMNRWHGPGTSNWVPQVNNEHNINSKALSTFGIENGSYLRIRNLQLGYNFRTNVLQRMNIKSFRIFVSAQNIKTFKHNYGYTPEFGGSATSFGIDVGNGVLPAVYTAGINVTF</sequence>
<keyword evidence="10" id="KW-0675">Receptor</keyword>
<dbReference type="InterPro" id="IPR036942">
    <property type="entry name" value="Beta-barrel_TonB_sf"/>
</dbReference>
<dbReference type="RefSeq" id="WP_137264097.1">
    <property type="nucleotide sequence ID" value="NZ_SZQL01000034.1"/>
</dbReference>
<dbReference type="GO" id="GO:0009279">
    <property type="term" value="C:cell outer membrane"/>
    <property type="evidence" value="ECO:0007669"/>
    <property type="project" value="UniProtKB-SubCell"/>
</dbReference>
<keyword evidence="4 7" id="KW-0812">Transmembrane</keyword>
<dbReference type="Proteomes" id="UP000305848">
    <property type="component" value="Unassembled WGS sequence"/>
</dbReference>
<evidence type="ECO:0000256" key="5">
    <source>
        <dbReference type="ARBA" id="ARBA00023136"/>
    </source>
</evidence>
<keyword evidence="2 7" id="KW-0813">Transport</keyword>
<feature type="chain" id="PRO_5020851764" evidence="8">
    <location>
        <begin position="33"/>
        <end position="1029"/>
    </location>
</feature>
<comment type="subcellular location">
    <subcellularLocation>
        <location evidence="1 7">Cell outer membrane</location>
        <topology evidence="1 7">Multi-pass membrane protein</topology>
    </subcellularLocation>
</comment>
<evidence type="ECO:0000259" key="9">
    <source>
        <dbReference type="Pfam" id="PF07715"/>
    </source>
</evidence>
<evidence type="ECO:0000256" key="7">
    <source>
        <dbReference type="PROSITE-ProRule" id="PRU01360"/>
    </source>
</evidence>
<dbReference type="Pfam" id="PF07715">
    <property type="entry name" value="Plug"/>
    <property type="match status" value="1"/>
</dbReference>
<dbReference type="PROSITE" id="PS52016">
    <property type="entry name" value="TONB_DEPENDENT_REC_3"/>
    <property type="match status" value="1"/>
</dbReference>
<keyword evidence="5 7" id="KW-0472">Membrane</keyword>
<dbReference type="SUPFAM" id="SSF49464">
    <property type="entry name" value="Carboxypeptidase regulatory domain-like"/>
    <property type="match status" value="1"/>
</dbReference>
<dbReference type="InterPro" id="IPR023997">
    <property type="entry name" value="TonB-dep_OMP_SusC/RagA_CS"/>
</dbReference>
<evidence type="ECO:0000313" key="10">
    <source>
        <dbReference type="EMBL" id="TKK64423.1"/>
    </source>
</evidence>
<evidence type="ECO:0000256" key="1">
    <source>
        <dbReference type="ARBA" id="ARBA00004571"/>
    </source>
</evidence>
<evidence type="ECO:0000313" key="11">
    <source>
        <dbReference type="Proteomes" id="UP000305848"/>
    </source>
</evidence>
<dbReference type="EMBL" id="SZQL01000034">
    <property type="protein sequence ID" value="TKK64423.1"/>
    <property type="molecule type" value="Genomic_DNA"/>
</dbReference>
<dbReference type="InterPro" id="IPR023996">
    <property type="entry name" value="TonB-dep_OMP_SusC/RagA"/>
</dbReference>
<comment type="caution">
    <text evidence="10">The sequence shown here is derived from an EMBL/GenBank/DDBJ whole genome shotgun (WGS) entry which is preliminary data.</text>
</comment>
<dbReference type="InterPro" id="IPR037066">
    <property type="entry name" value="Plug_dom_sf"/>
</dbReference>
<dbReference type="InterPro" id="IPR012910">
    <property type="entry name" value="Plug_dom"/>
</dbReference>
<dbReference type="InterPro" id="IPR008969">
    <property type="entry name" value="CarboxyPept-like_regulatory"/>
</dbReference>